<protein>
    <submittedName>
        <fullName evidence="4">Uncharacterized protein</fullName>
    </submittedName>
</protein>
<dbReference type="PRINTS" id="PR00081">
    <property type="entry name" value="GDHRDH"/>
</dbReference>
<dbReference type="InterPro" id="IPR036291">
    <property type="entry name" value="NAD(P)-bd_dom_sf"/>
</dbReference>
<sequence>MAPSIQLTNDIVNTTEDRALSQVLDGAAVNGSLLPRDIPETVLSAATEETPALFSLKGTTTLITGAGRGLGITLTAAVVEAGGHMACVDILHEPSAEEWRLLQKKSAAKGLGVSYHRCDVTNEESMQEVFSVVSDVAHRRHAPLSGTIACAGIQQSLPAIDYPKTDFDRILGVNVTGAFLTAKYAAKKMMEHNVKGSIVMIASMSGQIANRGINCTAYNTSKAAVQQMCRSLAQEWG</sequence>
<accession>A0ABR0JV05</accession>
<keyword evidence="5" id="KW-1185">Reference proteome</keyword>
<dbReference type="InterPro" id="IPR020904">
    <property type="entry name" value="Sc_DH/Rdtase_CS"/>
</dbReference>
<evidence type="ECO:0000256" key="3">
    <source>
        <dbReference type="ARBA" id="ARBA00023002"/>
    </source>
</evidence>
<dbReference type="PANTHER" id="PTHR43008">
    <property type="entry name" value="BENZIL REDUCTASE"/>
    <property type="match status" value="1"/>
</dbReference>
<reference evidence="4 5" key="1">
    <citation type="submission" date="2023-08" db="EMBL/GenBank/DDBJ databases">
        <title>Black Yeasts Isolated from many extreme environments.</title>
        <authorList>
            <person name="Coleine C."/>
            <person name="Stajich J.E."/>
            <person name="Selbmann L."/>
        </authorList>
    </citation>
    <scope>NUCLEOTIDE SEQUENCE [LARGE SCALE GENOMIC DNA]</scope>
    <source>
        <strain evidence="4 5">CCFEE 5885</strain>
    </source>
</reference>
<dbReference type="PANTHER" id="PTHR43008:SF9">
    <property type="entry name" value="OXIDOREDUCTASE"/>
    <property type="match status" value="1"/>
</dbReference>
<proteinExistence type="inferred from homology"/>
<comment type="caution">
    <text evidence="4">The sequence shown here is derived from an EMBL/GenBank/DDBJ whole genome shotgun (WGS) entry which is preliminary data.</text>
</comment>
<evidence type="ECO:0000313" key="5">
    <source>
        <dbReference type="Proteomes" id="UP001345013"/>
    </source>
</evidence>
<dbReference type="Pfam" id="PF00106">
    <property type="entry name" value="adh_short"/>
    <property type="match status" value="1"/>
</dbReference>
<dbReference type="EMBL" id="JAVRRG010000274">
    <property type="protein sequence ID" value="KAK5074573.1"/>
    <property type="molecule type" value="Genomic_DNA"/>
</dbReference>
<dbReference type="Proteomes" id="UP001345013">
    <property type="component" value="Unassembled WGS sequence"/>
</dbReference>
<organism evidence="4 5">
    <name type="scientific">Lithohypha guttulata</name>
    <dbReference type="NCBI Taxonomy" id="1690604"/>
    <lineage>
        <taxon>Eukaryota</taxon>
        <taxon>Fungi</taxon>
        <taxon>Dikarya</taxon>
        <taxon>Ascomycota</taxon>
        <taxon>Pezizomycotina</taxon>
        <taxon>Eurotiomycetes</taxon>
        <taxon>Chaetothyriomycetidae</taxon>
        <taxon>Chaetothyriales</taxon>
        <taxon>Trichomeriaceae</taxon>
        <taxon>Lithohypha</taxon>
    </lineage>
</organism>
<dbReference type="PROSITE" id="PS00061">
    <property type="entry name" value="ADH_SHORT"/>
    <property type="match status" value="1"/>
</dbReference>
<dbReference type="Gene3D" id="3.40.50.720">
    <property type="entry name" value="NAD(P)-binding Rossmann-like Domain"/>
    <property type="match status" value="1"/>
</dbReference>
<evidence type="ECO:0000256" key="1">
    <source>
        <dbReference type="ARBA" id="ARBA00006484"/>
    </source>
</evidence>
<keyword evidence="2" id="KW-0521">NADP</keyword>
<evidence type="ECO:0000313" key="4">
    <source>
        <dbReference type="EMBL" id="KAK5074573.1"/>
    </source>
</evidence>
<comment type="similarity">
    <text evidence="1">Belongs to the short-chain dehydrogenases/reductases (SDR) family.</text>
</comment>
<keyword evidence="3" id="KW-0560">Oxidoreductase</keyword>
<dbReference type="InterPro" id="IPR002347">
    <property type="entry name" value="SDR_fam"/>
</dbReference>
<dbReference type="SUPFAM" id="SSF51735">
    <property type="entry name" value="NAD(P)-binding Rossmann-fold domains"/>
    <property type="match status" value="1"/>
</dbReference>
<gene>
    <name evidence="4" type="ORF">LTR24_010100</name>
</gene>
<name>A0ABR0JV05_9EURO</name>
<evidence type="ECO:0000256" key="2">
    <source>
        <dbReference type="ARBA" id="ARBA00022857"/>
    </source>
</evidence>